<dbReference type="GO" id="GO:0005524">
    <property type="term" value="F:ATP binding"/>
    <property type="evidence" value="ECO:0007669"/>
    <property type="project" value="UniProtKB-UniRule"/>
</dbReference>
<protein>
    <recommendedName>
        <fullName evidence="2">non-specific serine/threonine protein kinase</fullName>
        <ecNumber evidence="2">2.7.11.1</ecNumber>
    </recommendedName>
    <alternativeName>
        <fullName evidence="13">Fused homolog</fullName>
    </alternativeName>
</protein>
<dbReference type="PANTHER" id="PTHR22983">
    <property type="entry name" value="PROTEIN KINASE RELATED"/>
    <property type="match status" value="1"/>
</dbReference>
<keyword evidence="6" id="KW-0677">Repeat</keyword>
<keyword evidence="4" id="KW-0723">Serine/threonine-protein kinase</keyword>
<dbReference type="Proteomes" id="UP001165740">
    <property type="component" value="Chromosome 12"/>
</dbReference>
<evidence type="ECO:0000256" key="8">
    <source>
        <dbReference type="ARBA" id="ARBA00022777"/>
    </source>
</evidence>
<keyword evidence="5" id="KW-0808">Transferase</keyword>
<dbReference type="OMA" id="LCPSFLH"/>
<comment type="subcellular location">
    <subcellularLocation>
        <location evidence="1">Cytoplasm</location>
        <location evidence="1">Cytoskeleton</location>
    </subcellularLocation>
</comment>
<comment type="catalytic activity">
    <reaction evidence="11">
        <text>L-threonyl-[protein] + ATP = O-phospho-L-threonyl-[protein] + ADP + H(+)</text>
        <dbReference type="Rhea" id="RHEA:46608"/>
        <dbReference type="Rhea" id="RHEA-COMP:11060"/>
        <dbReference type="Rhea" id="RHEA-COMP:11605"/>
        <dbReference type="ChEBI" id="CHEBI:15378"/>
        <dbReference type="ChEBI" id="CHEBI:30013"/>
        <dbReference type="ChEBI" id="CHEBI:30616"/>
        <dbReference type="ChEBI" id="CHEBI:61977"/>
        <dbReference type="ChEBI" id="CHEBI:456216"/>
        <dbReference type="EC" id="2.7.11.1"/>
    </reaction>
</comment>
<name>A0A9W2YES7_BIOGL</name>
<feature type="domain" description="Protein kinase" evidence="16">
    <location>
        <begin position="4"/>
        <end position="254"/>
    </location>
</feature>
<evidence type="ECO:0000256" key="11">
    <source>
        <dbReference type="ARBA" id="ARBA00047899"/>
    </source>
</evidence>
<evidence type="ECO:0000256" key="12">
    <source>
        <dbReference type="ARBA" id="ARBA00048679"/>
    </source>
</evidence>
<comment type="catalytic activity">
    <reaction evidence="12">
        <text>L-seryl-[protein] + ATP = O-phospho-L-seryl-[protein] + ADP + H(+)</text>
        <dbReference type="Rhea" id="RHEA:17989"/>
        <dbReference type="Rhea" id="RHEA-COMP:9863"/>
        <dbReference type="Rhea" id="RHEA-COMP:11604"/>
        <dbReference type="ChEBI" id="CHEBI:15378"/>
        <dbReference type="ChEBI" id="CHEBI:29999"/>
        <dbReference type="ChEBI" id="CHEBI:30616"/>
        <dbReference type="ChEBI" id="CHEBI:83421"/>
        <dbReference type="ChEBI" id="CHEBI:456216"/>
        <dbReference type="EC" id="2.7.11.1"/>
    </reaction>
</comment>
<dbReference type="OrthoDB" id="266718at2759"/>
<evidence type="ECO:0000313" key="17">
    <source>
        <dbReference type="Proteomes" id="UP001165740"/>
    </source>
</evidence>
<dbReference type="PROSITE" id="PS00108">
    <property type="entry name" value="PROTEIN_KINASE_ST"/>
    <property type="match status" value="1"/>
</dbReference>
<evidence type="ECO:0000256" key="7">
    <source>
        <dbReference type="ARBA" id="ARBA00022741"/>
    </source>
</evidence>
<dbReference type="GO" id="GO:0005737">
    <property type="term" value="C:cytoplasm"/>
    <property type="evidence" value="ECO:0007669"/>
    <property type="project" value="UniProtKB-ARBA"/>
</dbReference>
<keyword evidence="3" id="KW-0963">Cytoplasm</keyword>
<dbReference type="InterPro" id="IPR017441">
    <property type="entry name" value="Protein_kinase_ATP_BS"/>
</dbReference>
<dbReference type="FunFam" id="3.30.200.20:FF:000042">
    <property type="entry name" value="Aurora kinase A"/>
    <property type="match status" value="1"/>
</dbReference>
<keyword evidence="7 14" id="KW-0547">Nucleotide-binding</keyword>
<accession>A0A9W2YES7</accession>
<evidence type="ECO:0000256" key="4">
    <source>
        <dbReference type="ARBA" id="ARBA00022527"/>
    </source>
</evidence>
<proteinExistence type="predicted"/>
<dbReference type="GO" id="GO:0007224">
    <property type="term" value="P:smoothened signaling pathway"/>
    <property type="evidence" value="ECO:0007669"/>
    <property type="project" value="TreeGrafter"/>
</dbReference>
<feature type="region of interest" description="Disordered" evidence="15">
    <location>
        <begin position="284"/>
        <end position="360"/>
    </location>
</feature>
<evidence type="ECO:0000256" key="15">
    <source>
        <dbReference type="SAM" id="MobiDB-lite"/>
    </source>
</evidence>
<dbReference type="Pfam" id="PF02985">
    <property type="entry name" value="HEAT"/>
    <property type="match status" value="1"/>
</dbReference>
<feature type="binding site" evidence="14">
    <location>
        <position position="33"/>
    </location>
    <ligand>
        <name>ATP</name>
        <dbReference type="ChEBI" id="CHEBI:30616"/>
    </ligand>
</feature>
<dbReference type="SUPFAM" id="SSF56112">
    <property type="entry name" value="Protein kinase-like (PK-like)"/>
    <property type="match status" value="1"/>
</dbReference>
<dbReference type="InterPro" id="IPR000719">
    <property type="entry name" value="Prot_kinase_dom"/>
</dbReference>
<dbReference type="SMART" id="SM00220">
    <property type="entry name" value="S_TKc"/>
    <property type="match status" value="1"/>
</dbReference>
<evidence type="ECO:0000256" key="13">
    <source>
        <dbReference type="ARBA" id="ARBA00075375"/>
    </source>
</evidence>
<evidence type="ECO:0000256" key="6">
    <source>
        <dbReference type="ARBA" id="ARBA00022737"/>
    </source>
</evidence>
<dbReference type="PROSITE" id="PS50011">
    <property type="entry name" value="PROTEIN_KINASE_DOM"/>
    <property type="match status" value="1"/>
</dbReference>
<evidence type="ECO:0000256" key="2">
    <source>
        <dbReference type="ARBA" id="ARBA00012513"/>
    </source>
</evidence>
<dbReference type="CDD" id="cd14002">
    <property type="entry name" value="STKc_STK36"/>
    <property type="match status" value="1"/>
</dbReference>
<keyword evidence="10" id="KW-0206">Cytoskeleton</keyword>
<dbReference type="GeneID" id="106063606"/>
<dbReference type="Gene3D" id="1.10.510.10">
    <property type="entry name" value="Transferase(Phosphotransferase) domain 1"/>
    <property type="match status" value="1"/>
</dbReference>
<dbReference type="GO" id="GO:0005856">
    <property type="term" value="C:cytoskeleton"/>
    <property type="evidence" value="ECO:0007669"/>
    <property type="project" value="UniProtKB-SubCell"/>
</dbReference>
<dbReference type="EC" id="2.7.11.1" evidence="2"/>
<keyword evidence="9 14" id="KW-0067">ATP-binding</keyword>
<dbReference type="FunFam" id="1.10.510.10:FF:000292">
    <property type="entry name" value="Serine/threonine-protein kinase 36"/>
    <property type="match status" value="1"/>
</dbReference>
<dbReference type="InterPro" id="IPR011989">
    <property type="entry name" value="ARM-like"/>
</dbReference>
<dbReference type="InterPro" id="IPR008271">
    <property type="entry name" value="Ser/Thr_kinase_AS"/>
</dbReference>
<dbReference type="Gene3D" id="1.25.10.10">
    <property type="entry name" value="Leucine-rich Repeat Variant"/>
    <property type="match status" value="2"/>
</dbReference>
<keyword evidence="8" id="KW-0418">Kinase</keyword>
<evidence type="ECO:0000256" key="9">
    <source>
        <dbReference type="ARBA" id="ARBA00022840"/>
    </source>
</evidence>
<dbReference type="InterPro" id="IPR000357">
    <property type="entry name" value="HEAT"/>
</dbReference>
<sequence length="1390" mass="154633">MDNYHVLELVGEGSFGKVYKGRKKYTSQIVALKFIPKLGKSEKELKGLRREIEIMRGLKHDNIIELLDSFDTDKEVVVVTDFAEGELFQILEDDASLPEEQVQVIAAQLVSALYYLHSHRILHRDMKPQNILLGKGGVIKLCDFGFARGMSANTLVLTSIKGTPLYMSPELVEEKPYDHTADLWALGCILYELFVGSPPFYTNSIFQLVTMIIKDPVKWPKTMSPVFKDFLQGLLNKNPKYRLAWPDLLHHPFIADKVKVNLEDTKLPSPFTQPLTSSMIVLKEEQSKSKANPPGTSKILARARKKAIEDVEKNRQKHSRLQAWDQAENGKEKEWDDPDSSKVPAKEEAGEVTQRSNRISTDYKKEYPSIEVEGRTVLNKKKKPEKSLNMENVKLDGEETDSEDEWQRLIDLTDPDGDPEFTLQLFDDVDAIKKLHSCFISSSVQVRDCMLEGASRLRSVLRVITNMVTLKCDVKKIVAFCNFVQIPDKLLELLKDILSSTKIKQQPWAQQILIDIAITINAYFACEITWVDWKDADVKEKQIVVQYNNAVHTFWSLIPSLVNEDIDEDLRLLEQTLLCVIFLSGANERGNVEDPDKYFSSLVVKHKESLKAILLATKGNPEVLKQLTEIAEGNIQAASERMEQIIHQAISSLVSVVYVTQELDGKKVGKKKVADYLADTMIREPDSIGHEVLLLSRHPLHCCNTLKIIYSCVQASPELCQFLDKHPEHMESLLSIIIGKMNSDLVEYVTEDRNYSSSAMTTPGGGKVEKVHRHDDMELSRLFLLGGVELADMEVNTAVELVLYILSVIVIQQQCLPAPLASSAAMMVGLFLESTLASHTAAAALLFSQLVTCGVNAEVQPYEMLQACLSVFTDLDQICVRPPFEFGVLDGLLMLLNELLCGESCLDIELQSDSPVASLYIESGIWDAMWHRIAQGVQVINVEMESPMLVGKGDSSDVPENFMLPDWSLISPQGLMASLQMAVTVFTKETYQCLPNLATSDSILMLTLVHFLHPGFLQGIHQHFKGDGPQLVEDIILAVTQMGCFPFAVDTSDELLAEIQHCLYTSKLVPRLLGACVQYLSGPPLETPIGLLSRLVLGNVIFVEQLATAIKTYKAVPFLNKCLSTTASVSVICDIISMCSHLVRVSPEHLDLVKNIFTGSDGDYLLLSVFLTHNKSAIKSRTCSLLGNIMRHNDQMYSVIKHKDKILDHLLSCLRDSDSNVRKCAAYAVGNACYHSGELYPKLRPAVPHLVDLLHDPITKTRANAASACGNLGMHSSVLFNDIKKCKLVAHLLEAACHDAQTIVQINAMLALRSLCQQQEILKDLLSLNGVDKLTPLLSTYTPRDVVTPRPITPGSRPGSVLSPRPTTAAASGVSVCAGKLLRLLQKGTA</sequence>
<evidence type="ECO:0000256" key="14">
    <source>
        <dbReference type="PROSITE-ProRule" id="PRU10141"/>
    </source>
</evidence>
<dbReference type="InterPro" id="IPR016024">
    <property type="entry name" value="ARM-type_fold"/>
</dbReference>
<reference evidence="18" key="1">
    <citation type="submission" date="2025-08" db="UniProtKB">
        <authorList>
            <consortium name="RefSeq"/>
        </authorList>
    </citation>
    <scope>IDENTIFICATION</scope>
</reference>
<evidence type="ECO:0000256" key="1">
    <source>
        <dbReference type="ARBA" id="ARBA00004245"/>
    </source>
</evidence>
<dbReference type="GO" id="GO:0004674">
    <property type="term" value="F:protein serine/threonine kinase activity"/>
    <property type="evidence" value="ECO:0007669"/>
    <property type="project" value="UniProtKB-KW"/>
</dbReference>
<dbReference type="Pfam" id="PF00069">
    <property type="entry name" value="Pkinase"/>
    <property type="match status" value="1"/>
</dbReference>
<evidence type="ECO:0000256" key="10">
    <source>
        <dbReference type="ARBA" id="ARBA00023212"/>
    </source>
</evidence>
<evidence type="ECO:0000256" key="3">
    <source>
        <dbReference type="ARBA" id="ARBA00022490"/>
    </source>
</evidence>
<dbReference type="PROSITE" id="PS00107">
    <property type="entry name" value="PROTEIN_KINASE_ATP"/>
    <property type="match status" value="1"/>
</dbReference>
<dbReference type="RefSeq" id="XP_055861232.1">
    <property type="nucleotide sequence ID" value="XM_056005257.1"/>
</dbReference>
<gene>
    <name evidence="18" type="primary">LOC106063606</name>
</gene>
<evidence type="ECO:0000313" key="18">
    <source>
        <dbReference type="RefSeq" id="XP_055861232.1"/>
    </source>
</evidence>
<keyword evidence="17" id="KW-1185">Reference proteome</keyword>
<dbReference type="SUPFAM" id="SSF48371">
    <property type="entry name" value="ARM repeat"/>
    <property type="match status" value="2"/>
</dbReference>
<evidence type="ECO:0000259" key="16">
    <source>
        <dbReference type="PROSITE" id="PS50011"/>
    </source>
</evidence>
<evidence type="ECO:0000256" key="5">
    <source>
        <dbReference type="ARBA" id="ARBA00022679"/>
    </source>
</evidence>
<dbReference type="PANTHER" id="PTHR22983:SF6">
    <property type="entry name" value="SERINE_THREONINE-PROTEIN KINASE 36"/>
    <property type="match status" value="1"/>
</dbReference>
<organism evidence="17 18">
    <name type="scientific">Biomphalaria glabrata</name>
    <name type="common">Bloodfluke planorb</name>
    <name type="synonym">Freshwater snail</name>
    <dbReference type="NCBI Taxonomy" id="6526"/>
    <lineage>
        <taxon>Eukaryota</taxon>
        <taxon>Metazoa</taxon>
        <taxon>Spiralia</taxon>
        <taxon>Lophotrochozoa</taxon>
        <taxon>Mollusca</taxon>
        <taxon>Gastropoda</taxon>
        <taxon>Heterobranchia</taxon>
        <taxon>Euthyneura</taxon>
        <taxon>Panpulmonata</taxon>
        <taxon>Hygrophila</taxon>
        <taxon>Lymnaeoidea</taxon>
        <taxon>Planorbidae</taxon>
        <taxon>Biomphalaria</taxon>
    </lineage>
</organism>
<dbReference type="InterPro" id="IPR011009">
    <property type="entry name" value="Kinase-like_dom_sf"/>
</dbReference>